<gene>
    <name evidence="8" type="primary">8232885</name>
    <name evidence="7" type="ORF">Phum_PHUM051560</name>
</gene>
<dbReference type="HOGENOM" id="CLU_010194_2_1_1"/>
<dbReference type="InterPro" id="IPR057326">
    <property type="entry name" value="KR_dom"/>
</dbReference>
<dbReference type="EMBL" id="AAZO01000610">
    <property type="status" value="NOT_ANNOTATED_CDS"/>
    <property type="molecule type" value="Genomic_DNA"/>
</dbReference>
<dbReference type="CDD" id="cd05332">
    <property type="entry name" value="11beta-HSD1_like_SDR_c"/>
    <property type="match status" value="1"/>
</dbReference>
<evidence type="ECO:0000259" key="6">
    <source>
        <dbReference type="SMART" id="SM00822"/>
    </source>
</evidence>
<dbReference type="PRINTS" id="PR00081">
    <property type="entry name" value="GDHRDH"/>
</dbReference>
<dbReference type="Gene3D" id="3.40.50.720">
    <property type="entry name" value="NAD(P)-binding Rossmann-like Domain"/>
    <property type="match status" value="1"/>
</dbReference>
<dbReference type="AlphaFoldDB" id="E0VB53"/>
<comment type="similarity">
    <text evidence="1 4">Belongs to the short-chain dehydrogenases/reductases (SDR) family.</text>
</comment>
<proteinExistence type="inferred from homology"/>
<keyword evidence="2 7" id="KW-0560">Oxidoreductase</keyword>
<dbReference type="InterPro" id="IPR036291">
    <property type="entry name" value="NAD(P)-bd_dom_sf"/>
</dbReference>
<feature type="transmembrane region" description="Helical" evidence="5">
    <location>
        <begin position="18"/>
        <end position="38"/>
    </location>
</feature>
<feature type="domain" description="Ketoreductase" evidence="6">
    <location>
        <begin position="53"/>
        <end position="241"/>
    </location>
</feature>
<evidence type="ECO:0000256" key="4">
    <source>
        <dbReference type="RuleBase" id="RU000363"/>
    </source>
</evidence>
<dbReference type="OrthoDB" id="5307821at2759"/>
<evidence type="ECO:0000313" key="9">
    <source>
        <dbReference type="Proteomes" id="UP000009046"/>
    </source>
</evidence>
<dbReference type="SUPFAM" id="SSF51735">
    <property type="entry name" value="NAD(P)-binding Rossmann-fold domains"/>
    <property type="match status" value="1"/>
</dbReference>
<dbReference type="PANTHER" id="PTHR44196">
    <property type="entry name" value="DEHYDROGENASE/REDUCTASE SDR FAMILY MEMBER 7B"/>
    <property type="match status" value="1"/>
</dbReference>
<dbReference type="VEuPathDB" id="VectorBase:PHUM051560"/>
<reference evidence="7" key="2">
    <citation type="submission" date="2007-04" db="EMBL/GenBank/DDBJ databases">
        <title>The genome of the human body louse.</title>
        <authorList>
            <consortium name="The Human Body Louse Genome Consortium"/>
            <person name="Kirkness E."/>
            <person name="Walenz B."/>
            <person name="Hass B."/>
            <person name="Bruggner R."/>
            <person name="Strausberg R."/>
        </authorList>
    </citation>
    <scope>NUCLEOTIDE SEQUENCE</scope>
    <source>
        <strain evidence="7">USDA</strain>
    </source>
</reference>
<evidence type="ECO:0000256" key="2">
    <source>
        <dbReference type="ARBA" id="ARBA00023002"/>
    </source>
</evidence>
<dbReference type="InParanoid" id="E0VB53"/>
<keyword evidence="5" id="KW-0472">Membrane</keyword>
<dbReference type="OMA" id="YFWIMAK"/>
<dbReference type="NCBIfam" id="NF004825">
    <property type="entry name" value="PRK06181.1"/>
    <property type="match status" value="1"/>
</dbReference>
<dbReference type="SMART" id="SM00822">
    <property type="entry name" value="PKS_KR"/>
    <property type="match status" value="1"/>
</dbReference>
<keyword evidence="5" id="KW-0812">Transmembrane</keyword>
<dbReference type="GO" id="GO:0016020">
    <property type="term" value="C:membrane"/>
    <property type="evidence" value="ECO:0007669"/>
    <property type="project" value="TreeGrafter"/>
</dbReference>
<dbReference type="PRINTS" id="PR00080">
    <property type="entry name" value="SDRFAMILY"/>
</dbReference>
<dbReference type="PANTHER" id="PTHR44196:SF1">
    <property type="entry name" value="DEHYDROGENASE_REDUCTASE SDR FAMILY MEMBER 7B"/>
    <property type="match status" value="1"/>
</dbReference>
<dbReference type="RefSeq" id="XP_002423347.1">
    <property type="nucleotide sequence ID" value="XM_002423302.1"/>
</dbReference>
<dbReference type="InterPro" id="IPR002347">
    <property type="entry name" value="SDR_fam"/>
</dbReference>
<organism>
    <name type="scientific">Pediculus humanus subsp. corporis</name>
    <name type="common">Body louse</name>
    <dbReference type="NCBI Taxonomy" id="121224"/>
    <lineage>
        <taxon>Eukaryota</taxon>
        <taxon>Metazoa</taxon>
        <taxon>Ecdysozoa</taxon>
        <taxon>Arthropoda</taxon>
        <taxon>Hexapoda</taxon>
        <taxon>Insecta</taxon>
        <taxon>Pterygota</taxon>
        <taxon>Neoptera</taxon>
        <taxon>Paraneoptera</taxon>
        <taxon>Psocodea</taxon>
        <taxon>Troctomorpha</taxon>
        <taxon>Phthiraptera</taxon>
        <taxon>Anoplura</taxon>
        <taxon>Pediculidae</taxon>
        <taxon>Pediculus</taxon>
    </lineage>
</organism>
<dbReference type="EC" id="1.1.1.100" evidence="7"/>
<dbReference type="InterPro" id="IPR020904">
    <property type="entry name" value="Sc_DH/Rdtase_CS"/>
</dbReference>
<dbReference type="FunCoup" id="E0VB53">
    <property type="interactions" value="95"/>
</dbReference>
<dbReference type="GO" id="GO:0006629">
    <property type="term" value="P:lipid metabolic process"/>
    <property type="evidence" value="ECO:0007669"/>
    <property type="project" value="UniProtKB-ARBA"/>
</dbReference>
<evidence type="ECO:0000313" key="8">
    <source>
        <dbReference type="EnsemblMetazoa" id="PHUM051560-PA"/>
    </source>
</evidence>
<dbReference type="eggNOG" id="KOG1205">
    <property type="taxonomic scope" value="Eukaryota"/>
</dbReference>
<accession>E0VB53</accession>
<evidence type="ECO:0000256" key="1">
    <source>
        <dbReference type="ARBA" id="ARBA00006484"/>
    </source>
</evidence>
<keyword evidence="5" id="KW-1133">Transmembrane helix</keyword>
<keyword evidence="9" id="KW-1185">Reference proteome</keyword>
<dbReference type="PROSITE" id="PS00061">
    <property type="entry name" value="ADH_SHORT"/>
    <property type="match status" value="1"/>
</dbReference>
<dbReference type="Proteomes" id="UP000009046">
    <property type="component" value="Unassembled WGS sequence"/>
</dbReference>
<dbReference type="CTD" id="8232885"/>
<evidence type="ECO:0000313" key="7">
    <source>
        <dbReference type="EMBL" id="EEB10609.1"/>
    </source>
</evidence>
<dbReference type="EMBL" id="DS235022">
    <property type="protein sequence ID" value="EEB10609.1"/>
    <property type="molecule type" value="Genomic_DNA"/>
</dbReference>
<dbReference type="KEGG" id="phu:Phum_PHUM051560"/>
<dbReference type="STRING" id="121224.E0VB53"/>
<evidence type="ECO:0000256" key="3">
    <source>
        <dbReference type="ARBA" id="ARBA00037096"/>
    </source>
</evidence>
<reference evidence="7" key="1">
    <citation type="submission" date="2007-04" db="EMBL/GenBank/DDBJ databases">
        <title>Annotation of Pediculus humanus corporis strain USDA.</title>
        <authorList>
            <person name="Kirkness E."/>
            <person name="Hannick L."/>
            <person name="Hass B."/>
            <person name="Bruggner R."/>
            <person name="Lawson D."/>
            <person name="Bidwell S."/>
            <person name="Joardar V."/>
            <person name="Caler E."/>
            <person name="Walenz B."/>
            <person name="Inman J."/>
            <person name="Schobel S."/>
            <person name="Galinsky K."/>
            <person name="Amedeo P."/>
            <person name="Strausberg R."/>
        </authorList>
    </citation>
    <scope>NUCLEOTIDE SEQUENCE</scope>
    <source>
        <strain evidence="7">USDA</strain>
    </source>
</reference>
<dbReference type="GO" id="GO:0004316">
    <property type="term" value="F:3-oxoacyl-[acyl-carrier-protein] reductase (NADPH) activity"/>
    <property type="evidence" value="ECO:0007669"/>
    <property type="project" value="UniProtKB-EC"/>
</dbReference>
<dbReference type="EnsemblMetazoa" id="PHUM051560-RA">
    <property type="protein sequence ID" value="PHUM051560-PA"/>
    <property type="gene ID" value="PHUM051560"/>
</dbReference>
<reference evidence="8" key="3">
    <citation type="submission" date="2021-02" db="UniProtKB">
        <authorList>
            <consortium name="EnsemblMetazoa"/>
        </authorList>
    </citation>
    <scope>IDENTIFICATION</scope>
    <source>
        <strain evidence="8">USDA</strain>
    </source>
</reference>
<name>E0VB53_PEDHC</name>
<dbReference type="Pfam" id="PF00106">
    <property type="entry name" value="adh_short"/>
    <property type="match status" value="1"/>
</dbReference>
<dbReference type="GeneID" id="8232885"/>
<comment type="function">
    <text evidence="3">Putative oxidoreductase.</text>
</comment>
<sequence>MTTNLNNFYAYIRLAKTYWFLTAFIFPISISLILIKYFNNLKYKILLKQFEGKVVLITGASSGLGEALAHCFYNAGCKVILSARRENELIRVRDILVNTYKTQKNHPVILPLDLSDIESVSKQAQVALSIFGHIDVLINNAGISFRGRISKTDISVDKFIMDVNYFGPVALIKAILPQMIDRKKGHIVAVSSVQGLIGIPYRSAYAASKHALQAFHDVLRAEVASNNVKVSVISPGYIKTNLSVNALTENGNQYKIMDDTTAKGIEPTRLSKILFKNIVLEKKDLVVASLTSKLAIFIRNISPSIFHWIMMERAKNLPLIK</sequence>
<protein>
    <submittedName>
        <fullName evidence="7 8">Short-chain dehydrogenase, putative</fullName>
        <ecNumber evidence="7">1.1.1.100</ecNumber>
    </submittedName>
</protein>
<evidence type="ECO:0000256" key="5">
    <source>
        <dbReference type="SAM" id="Phobius"/>
    </source>
</evidence>